<evidence type="ECO:0000313" key="4">
    <source>
        <dbReference type="Proteomes" id="UP000009131"/>
    </source>
</evidence>
<accession>G7E7M2</accession>
<keyword evidence="2" id="KW-0472">Membrane</keyword>
<dbReference type="AlphaFoldDB" id="G7E7M2"/>
<protein>
    <submittedName>
        <fullName evidence="3">Uncharacterized protein</fullName>
    </submittedName>
</protein>
<organism evidence="3 4">
    <name type="scientific">Mixia osmundae (strain CBS 9802 / IAM 14324 / JCM 22182 / KY 12970)</name>
    <dbReference type="NCBI Taxonomy" id="764103"/>
    <lineage>
        <taxon>Eukaryota</taxon>
        <taxon>Fungi</taxon>
        <taxon>Dikarya</taxon>
        <taxon>Basidiomycota</taxon>
        <taxon>Pucciniomycotina</taxon>
        <taxon>Mixiomycetes</taxon>
        <taxon>Mixiales</taxon>
        <taxon>Mixiaceae</taxon>
        <taxon>Mixia</taxon>
    </lineage>
</organism>
<proteinExistence type="predicted"/>
<evidence type="ECO:0000256" key="1">
    <source>
        <dbReference type="SAM" id="MobiDB-lite"/>
    </source>
</evidence>
<reference evidence="3 4" key="1">
    <citation type="journal article" date="2011" name="J. Gen. Appl. Microbiol.">
        <title>Draft genome sequencing of the enigmatic basidiomycete Mixia osmundae.</title>
        <authorList>
            <person name="Nishida H."/>
            <person name="Nagatsuka Y."/>
            <person name="Sugiyama J."/>
        </authorList>
    </citation>
    <scope>NUCLEOTIDE SEQUENCE [LARGE SCALE GENOMIC DNA]</scope>
    <source>
        <strain evidence="4">CBS 9802 / IAM 14324 / JCM 22182 / KY 12970</strain>
    </source>
</reference>
<dbReference type="EMBL" id="BABT02000165">
    <property type="protein sequence ID" value="GAA98832.1"/>
    <property type="molecule type" value="Genomic_DNA"/>
</dbReference>
<dbReference type="eggNOG" id="ENOG502SWDT">
    <property type="taxonomic scope" value="Eukaryota"/>
</dbReference>
<keyword evidence="2" id="KW-0812">Transmembrane</keyword>
<comment type="caution">
    <text evidence="3">The sequence shown here is derived from an EMBL/GenBank/DDBJ whole genome shotgun (WGS) entry which is preliminary data.</text>
</comment>
<dbReference type="InParanoid" id="G7E7M2"/>
<evidence type="ECO:0000313" key="3">
    <source>
        <dbReference type="EMBL" id="GAA98832.1"/>
    </source>
</evidence>
<dbReference type="RefSeq" id="XP_014566771.1">
    <property type="nucleotide sequence ID" value="XM_014711285.1"/>
</dbReference>
<feature type="region of interest" description="Disordered" evidence="1">
    <location>
        <begin position="244"/>
        <end position="268"/>
    </location>
</feature>
<name>G7E7M2_MIXOS</name>
<feature type="compositionally biased region" description="Polar residues" evidence="1">
    <location>
        <begin position="185"/>
        <end position="194"/>
    </location>
</feature>
<feature type="region of interest" description="Disordered" evidence="1">
    <location>
        <begin position="151"/>
        <end position="227"/>
    </location>
</feature>
<sequence length="268" mass="28589">MSTNSSFPGINNSTLPNQLPGNGNGLSAAVYYGAVAVAVFVIAAITIASRIIYARKVRARTRRDINLERIDQSRRGEADGLPTYRETTHNLAGTQPLPATGVDANAHVLAEDVDVNGNPVSPAAQHSHFHFHFPSLPAALHIRPRLNRHATDVSDARSVHNAPPAYAGPDAPKYEEGERPAVPSSGHTDTTTPSGARADDLEMGEMTQPSLPPAIDIAITPPAEPDSAYTAALDHATLGSEPAFVEPFLHPEELRRNQRDIAARGRSS</sequence>
<feature type="compositionally biased region" description="Basic and acidic residues" evidence="1">
    <location>
        <begin position="249"/>
        <end position="268"/>
    </location>
</feature>
<dbReference type="Proteomes" id="UP000009131">
    <property type="component" value="Unassembled WGS sequence"/>
</dbReference>
<feature type="transmembrane region" description="Helical" evidence="2">
    <location>
        <begin position="29"/>
        <end position="53"/>
    </location>
</feature>
<reference evidence="3 4" key="2">
    <citation type="journal article" date="2012" name="Open Biol.">
        <title>Characteristics of nucleosomes and linker DNA regions on the genome of the basidiomycete Mixia osmundae revealed by mono- and dinucleosome mapping.</title>
        <authorList>
            <person name="Nishida H."/>
            <person name="Kondo S."/>
            <person name="Matsumoto T."/>
            <person name="Suzuki Y."/>
            <person name="Yoshikawa H."/>
            <person name="Taylor T.D."/>
            <person name="Sugiyama J."/>
        </authorList>
    </citation>
    <scope>NUCLEOTIDE SEQUENCE [LARGE SCALE GENOMIC DNA]</scope>
    <source>
        <strain evidence="4">CBS 9802 / IAM 14324 / JCM 22182 / KY 12970</strain>
    </source>
</reference>
<keyword evidence="4" id="KW-1185">Reference proteome</keyword>
<keyword evidence="2" id="KW-1133">Transmembrane helix</keyword>
<evidence type="ECO:0000256" key="2">
    <source>
        <dbReference type="SAM" id="Phobius"/>
    </source>
</evidence>
<dbReference type="HOGENOM" id="CLU_1038601_0_0_1"/>
<gene>
    <name evidence="3" type="primary">Mo05520</name>
    <name evidence="3" type="ORF">E5Q_05520</name>
</gene>